<proteinExistence type="inferred from homology"/>
<dbReference type="GO" id="GO:0030170">
    <property type="term" value="F:pyridoxal phosphate binding"/>
    <property type="evidence" value="ECO:0007669"/>
    <property type="project" value="InterPro"/>
</dbReference>
<dbReference type="InterPro" id="IPR004839">
    <property type="entry name" value="Aminotransferase_I/II_large"/>
</dbReference>
<feature type="domain" description="Aminotransferase class I/classII large" evidence="8">
    <location>
        <begin position="87"/>
        <end position="185"/>
    </location>
</feature>
<dbReference type="InterPro" id="IPR015424">
    <property type="entry name" value="PyrdxlP-dep_Trfase"/>
</dbReference>
<comment type="cofactor">
    <cofactor evidence="1">
        <name>pyridoxal 5'-phosphate</name>
        <dbReference type="ChEBI" id="CHEBI:597326"/>
    </cofactor>
</comment>
<dbReference type="Gene3D" id="3.40.640.10">
    <property type="entry name" value="Type I PLP-dependent aspartate aminotransferase-like (Major domain)"/>
    <property type="match status" value="1"/>
</dbReference>
<comment type="similarity">
    <text evidence="7">Belongs to the class-I pyridoxal-phosphate-dependent aminotransferase family. Alanine aminotransferase subfamily.</text>
</comment>
<dbReference type="EMBL" id="JAZDWU010000003">
    <property type="protein sequence ID" value="KAL0007517.1"/>
    <property type="molecule type" value="Genomic_DNA"/>
</dbReference>
<comment type="caution">
    <text evidence="9">The sequence shown here is derived from an EMBL/GenBank/DDBJ whole genome shotgun (WGS) entry which is preliminary data.</text>
</comment>
<organism evidence="9 10">
    <name type="scientific">Lithocarpus litseifolius</name>
    <dbReference type="NCBI Taxonomy" id="425828"/>
    <lineage>
        <taxon>Eukaryota</taxon>
        <taxon>Viridiplantae</taxon>
        <taxon>Streptophyta</taxon>
        <taxon>Embryophyta</taxon>
        <taxon>Tracheophyta</taxon>
        <taxon>Spermatophyta</taxon>
        <taxon>Magnoliopsida</taxon>
        <taxon>eudicotyledons</taxon>
        <taxon>Gunneridae</taxon>
        <taxon>Pentapetalae</taxon>
        <taxon>rosids</taxon>
        <taxon>fabids</taxon>
        <taxon>Fagales</taxon>
        <taxon>Fagaceae</taxon>
        <taxon>Lithocarpus</taxon>
    </lineage>
</organism>
<sequence length="378" mass="42817">MVGNEDQSQRENPIRKVKDLAEEQNEHNLYAFTPEGSEEDNASKNIIYVLKLVMVFLADPNDIFLTDGASPAIVPLSYQVHMMMQLLIRSENDGILCPIPQYPLYSASIDLHGGTLALNEATGWGLEVSSLKKQLEAAKSQGIIVRAVNVINPRNPTGQVLGEENQRDIVEFYRKEGLVLLANEINKTILVLIHMKGLMWRDLSILNGLCWAELTPPLPVEMYLNYYILRINTPALEQLYFSGLLAKDVTVENLPNLVKSGLKFEEIENDVSARDYLKRIWDFMGSLYNVESMEFSIETAEILCYGSINDLPVFNNLTSLMFGGCIRSCYYMWPAVQLLLCQAPKVQTLVFELTFLGKNDGYAPENRLEDRLENHLEK</sequence>
<evidence type="ECO:0000313" key="9">
    <source>
        <dbReference type="EMBL" id="KAL0007517.1"/>
    </source>
</evidence>
<dbReference type="Pfam" id="PF00155">
    <property type="entry name" value="Aminotran_1_2"/>
    <property type="match status" value="1"/>
</dbReference>
<reference evidence="9 10" key="1">
    <citation type="submission" date="2024-01" db="EMBL/GenBank/DDBJ databases">
        <title>A telomere-to-telomere, gap-free genome of sweet tea (Lithocarpus litseifolius).</title>
        <authorList>
            <person name="Zhou J."/>
        </authorList>
    </citation>
    <scope>NUCLEOTIDE SEQUENCE [LARGE SCALE GENOMIC DNA]</scope>
    <source>
        <strain evidence="9">Zhou-2022a</strain>
        <tissue evidence="9">Leaf</tissue>
    </source>
</reference>
<keyword evidence="5" id="KW-0663">Pyridoxal phosphate</keyword>
<protein>
    <recommendedName>
        <fullName evidence="8">Aminotransferase class I/classII large domain-containing protein</fullName>
    </recommendedName>
</protein>
<dbReference type="PANTHER" id="PTHR11751">
    <property type="entry name" value="ALANINE AMINOTRANSFERASE"/>
    <property type="match status" value="1"/>
</dbReference>
<keyword evidence="4" id="KW-0808">Transferase</keyword>
<dbReference type="InterPro" id="IPR045088">
    <property type="entry name" value="ALAT1/2-like"/>
</dbReference>
<evidence type="ECO:0000256" key="2">
    <source>
        <dbReference type="ARBA" id="ARBA00011738"/>
    </source>
</evidence>
<keyword evidence="10" id="KW-1185">Reference proteome</keyword>
<evidence type="ECO:0000256" key="6">
    <source>
        <dbReference type="ARBA" id="ARBA00025709"/>
    </source>
</evidence>
<keyword evidence="3" id="KW-0032">Aminotransferase</keyword>
<dbReference type="SUPFAM" id="SSF53383">
    <property type="entry name" value="PLP-dependent transferases"/>
    <property type="match status" value="1"/>
</dbReference>
<comment type="subunit">
    <text evidence="2">Homodimer.</text>
</comment>
<name>A0AAW2DCE6_9ROSI</name>
<evidence type="ECO:0000259" key="8">
    <source>
        <dbReference type="Pfam" id="PF00155"/>
    </source>
</evidence>
<evidence type="ECO:0000256" key="3">
    <source>
        <dbReference type="ARBA" id="ARBA00022576"/>
    </source>
</evidence>
<dbReference type="Proteomes" id="UP001459277">
    <property type="component" value="Unassembled WGS sequence"/>
</dbReference>
<evidence type="ECO:0000256" key="7">
    <source>
        <dbReference type="ARBA" id="ARBA00025785"/>
    </source>
</evidence>
<dbReference type="InterPro" id="IPR015421">
    <property type="entry name" value="PyrdxlP-dep_Trfase_major"/>
</dbReference>
<evidence type="ECO:0000313" key="10">
    <source>
        <dbReference type="Proteomes" id="UP001459277"/>
    </source>
</evidence>
<evidence type="ECO:0000256" key="5">
    <source>
        <dbReference type="ARBA" id="ARBA00022898"/>
    </source>
</evidence>
<dbReference type="PANTHER" id="PTHR11751:SF29">
    <property type="entry name" value="ALANINE TRANSAMINASE"/>
    <property type="match status" value="1"/>
</dbReference>
<evidence type="ECO:0000256" key="1">
    <source>
        <dbReference type="ARBA" id="ARBA00001933"/>
    </source>
</evidence>
<evidence type="ECO:0000256" key="4">
    <source>
        <dbReference type="ARBA" id="ARBA00022679"/>
    </source>
</evidence>
<accession>A0AAW2DCE6</accession>
<comment type="pathway">
    <text evidence="6">Photosynthesis; C4 acid pathway.</text>
</comment>
<gene>
    <name evidence="9" type="ORF">SO802_009019</name>
</gene>
<dbReference type="AlphaFoldDB" id="A0AAW2DCE6"/>
<dbReference type="GO" id="GO:0004021">
    <property type="term" value="F:L-alanine:2-oxoglutarate aminotransferase activity"/>
    <property type="evidence" value="ECO:0007669"/>
    <property type="project" value="TreeGrafter"/>
</dbReference>